<gene>
    <name evidence="2" type="ORF">HMPREF3182_00380</name>
</gene>
<keyword evidence="1" id="KW-0812">Transmembrane</keyword>
<name>A0A134CKI3_9FIRM</name>
<dbReference type="Proteomes" id="UP000070160">
    <property type="component" value="Unassembled WGS sequence"/>
</dbReference>
<dbReference type="AlphaFoldDB" id="A0A134CKI3"/>
<protein>
    <submittedName>
        <fullName evidence="2">Uncharacterized protein</fullName>
    </submittedName>
</protein>
<feature type="transmembrane region" description="Helical" evidence="1">
    <location>
        <begin position="33"/>
        <end position="52"/>
    </location>
</feature>
<evidence type="ECO:0000313" key="3">
    <source>
        <dbReference type="Proteomes" id="UP000070160"/>
    </source>
</evidence>
<reference evidence="3" key="1">
    <citation type="submission" date="2016-01" db="EMBL/GenBank/DDBJ databases">
        <authorList>
            <person name="Mitreva M."/>
            <person name="Pepin K.H."/>
            <person name="Mihindukulasuriya K.A."/>
            <person name="Fulton R."/>
            <person name="Fronick C."/>
            <person name="O'Laughlin M."/>
            <person name="Miner T."/>
            <person name="Herter B."/>
            <person name="Rosa B.A."/>
            <person name="Cordes M."/>
            <person name="Tomlinson C."/>
            <person name="Wollam A."/>
            <person name="Palsikar V.B."/>
            <person name="Mardis E.R."/>
            <person name="Wilson R.K."/>
        </authorList>
    </citation>
    <scope>NUCLEOTIDE SEQUENCE [LARGE SCALE GENOMIC DNA]</scope>
    <source>
        <strain evidence="3">KA00182</strain>
    </source>
</reference>
<evidence type="ECO:0000313" key="2">
    <source>
        <dbReference type="EMBL" id="KXB92718.1"/>
    </source>
</evidence>
<feature type="transmembrane region" description="Helical" evidence="1">
    <location>
        <begin position="9"/>
        <end position="27"/>
    </location>
</feature>
<proteinExistence type="predicted"/>
<comment type="caution">
    <text evidence="2">The sequence shown here is derived from an EMBL/GenBank/DDBJ whole genome shotgun (WGS) entry which is preliminary data.</text>
</comment>
<organism evidence="2 3">
    <name type="scientific">Megasphaera hutchinsoni</name>
    <dbReference type="NCBI Taxonomy" id="1588748"/>
    <lineage>
        <taxon>Bacteria</taxon>
        <taxon>Bacillati</taxon>
        <taxon>Bacillota</taxon>
        <taxon>Negativicutes</taxon>
        <taxon>Veillonellales</taxon>
        <taxon>Veillonellaceae</taxon>
        <taxon>Megasphaera</taxon>
    </lineage>
</organism>
<dbReference type="EMBL" id="LSDT01000008">
    <property type="protein sequence ID" value="KXB92718.1"/>
    <property type="molecule type" value="Genomic_DNA"/>
</dbReference>
<keyword evidence="1" id="KW-1133">Transmembrane helix</keyword>
<accession>A0A134CKI3</accession>
<evidence type="ECO:0000256" key="1">
    <source>
        <dbReference type="SAM" id="Phobius"/>
    </source>
</evidence>
<sequence length="65" mass="7933">MKPFSVNKVLLLHIAFICIFIVFFFFMYSFLFLSLYVFLKNIFCFCTFILLFRSYPFIPLYSPLF</sequence>
<keyword evidence="3" id="KW-1185">Reference proteome</keyword>
<keyword evidence="1" id="KW-0472">Membrane</keyword>